<gene>
    <name evidence="1" type="ORF">BST86_05765</name>
</gene>
<dbReference type="EMBL" id="MQUC01000003">
    <property type="protein sequence ID" value="PRP66641.1"/>
    <property type="molecule type" value="Genomic_DNA"/>
</dbReference>
<dbReference type="Proteomes" id="UP000239532">
    <property type="component" value="Unassembled WGS sequence"/>
</dbReference>
<dbReference type="AlphaFoldDB" id="A0A2S9WT28"/>
<comment type="caution">
    <text evidence="1">The sequence shown here is derived from an EMBL/GenBank/DDBJ whole genome shotgun (WGS) entry which is preliminary data.</text>
</comment>
<name>A0A2S9WT28_9FLAO</name>
<evidence type="ECO:0000313" key="2">
    <source>
        <dbReference type="Proteomes" id="UP000239532"/>
    </source>
</evidence>
<reference evidence="1 2" key="1">
    <citation type="submission" date="2016-11" db="EMBL/GenBank/DDBJ databases">
        <title>Trade-off between light-utilization and light-protection in marine flavobacteria.</title>
        <authorList>
            <person name="Kumagai Y."/>
        </authorList>
    </citation>
    <scope>NUCLEOTIDE SEQUENCE [LARGE SCALE GENOMIC DNA]</scope>
    <source>
        <strain evidence="1 2">JCM 17109</strain>
    </source>
</reference>
<protein>
    <submittedName>
        <fullName evidence="1">Uncharacterized protein</fullName>
    </submittedName>
</protein>
<keyword evidence="2" id="KW-1185">Reference proteome</keyword>
<dbReference type="RefSeq" id="WP_105982441.1">
    <property type="nucleotide sequence ID" value="NZ_MQUC01000003.1"/>
</dbReference>
<accession>A0A2S9WT28</accession>
<evidence type="ECO:0000313" key="1">
    <source>
        <dbReference type="EMBL" id="PRP66641.1"/>
    </source>
</evidence>
<organism evidence="1 2">
    <name type="scientific">Nonlabens agnitus</name>
    <dbReference type="NCBI Taxonomy" id="870484"/>
    <lineage>
        <taxon>Bacteria</taxon>
        <taxon>Pseudomonadati</taxon>
        <taxon>Bacteroidota</taxon>
        <taxon>Flavobacteriia</taxon>
        <taxon>Flavobacteriales</taxon>
        <taxon>Flavobacteriaceae</taxon>
        <taxon>Nonlabens</taxon>
    </lineage>
</organism>
<dbReference type="OrthoDB" id="1143766at2"/>
<sequence>MWKFLQRVLGGSSIYYDKLMKSRDPKVTITEDQIQEAKRILKPLIKKSYGLVEADRSSTTPQFFDLKKTTIPYYKTFLHPEYLLHVYLDSDQNAKHSSKIQLVIENKENQNIPNEFPSLPTWESLIHVDVLKHKEIVALEPDNPWTLYKKAKEELTGKAKKNQVAGYPQWIENDLNFRKIKENKFLLQMELETDKQIIYFFLNRDLQTVEHYVQNF</sequence>
<proteinExistence type="predicted"/>